<reference evidence="1" key="2">
    <citation type="submission" date="2023-06" db="EMBL/GenBank/DDBJ databases">
        <authorList>
            <person name="Ma L."/>
            <person name="Liu K.-W."/>
            <person name="Li Z."/>
            <person name="Hsiao Y.-Y."/>
            <person name="Qi Y."/>
            <person name="Fu T."/>
            <person name="Tang G."/>
            <person name="Zhang D."/>
            <person name="Sun W.-H."/>
            <person name="Liu D.-K."/>
            <person name="Li Y."/>
            <person name="Chen G.-Z."/>
            <person name="Liu X.-D."/>
            <person name="Liao X.-Y."/>
            <person name="Jiang Y.-T."/>
            <person name="Yu X."/>
            <person name="Hao Y."/>
            <person name="Huang J."/>
            <person name="Zhao X.-W."/>
            <person name="Ke S."/>
            <person name="Chen Y.-Y."/>
            <person name="Wu W.-L."/>
            <person name="Hsu J.-L."/>
            <person name="Lin Y.-F."/>
            <person name="Huang M.-D."/>
            <person name="Li C.-Y."/>
            <person name="Huang L."/>
            <person name="Wang Z.-W."/>
            <person name="Zhao X."/>
            <person name="Zhong W.-Y."/>
            <person name="Peng D.-H."/>
            <person name="Ahmad S."/>
            <person name="Lan S."/>
            <person name="Zhang J.-S."/>
            <person name="Tsai W.-C."/>
            <person name="Van De Peer Y."/>
            <person name="Liu Z.-J."/>
        </authorList>
    </citation>
    <scope>NUCLEOTIDE SEQUENCE</scope>
    <source>
        <strain evidence="1">CP</strain>
        <tissue evidence="1">Leaves</tissue>
    </source>
</reference>
<evidence type="ECO:0000313" key="1">
    <source>
        <dbReference type="EMBL" id="KAK1307990.1"/>
    </source>
</evidence>
<dbReference type="Proteomes" id="UP001180020">
    <property type="component" value="Unassembled WGS sequence"/>
</dbReference>
<organism evidence="1 2">
    <name type="scientific">Acorus calamus</name>
    <name type="common">Sweet flag</name>
    <dbReference type="NCBI Taxonomy" id="4465"/>
    <lineage>
        <taxon>Eukaryota</taxon>
        <taxon>Viridiplantae</taxon>
        <taxon>Streptophyta</taxon>
        <taxon>Embryophyta</taxon>
        <taxon>Tracheophyta</taxon>
        <taxon>Spermatophyta</taxon>
        <taxon>Magnoliopsida</taxon>
        <taxon>Liliopsida</taxon>
        <taxon>Acoraceae</taxon>
        <taxon>Acorus</taxon>
    </lineage>
</organism>
<dbReference type="AlphaFoldDB" id="A0AAV9E3A3"/>
<evidence type="ECO:0000313" key="2">
    <source>
        <dbReference type="Proteomes" id="UP001180020"/>
    </source>
</evidence>
<keyword evidence="2" id="KW-1185">Reference proteome</keyword>
<protein>
    <submittedName>
        <fullName evidence="1">Uncharacterized protein</fullName>
    </submittedName>
</protein>
<gene>
    <name evidence="1" type="ORF">QJS10_CPA09g02072</name>
</gene>
<name>A0AAV9E3A3_ACOCL</name>
<dbReference type="EMBL" id="JAUJYO010000009">
    <property type="protein sequence ID" value="KAK1307990.1"/>
    <property type="molecule type" value="Genomic_DNA"/>
</dbReference>
<proteinExistence type="predicted"/>
<sequence length="72" mass="8300">MDLSHPKCLTLAEGISRECCDLQHYLTSQRCYCSLFNGSPKPIPSIQIACNKIHKRRRSQIHQWCIVGVEKE</sequence>
<comment type="caution">
    <text evidence="1">The sequence shown here is derived from an EMBL/GenBank/DDBJ whole genome shotgun (WGS) entry which is preliminary data.</text>
</comment>
<reference evidence="1" key="1">
    <citation type="journal article" date="2023" name="Nat. Commun.">
        <title>Diploid and tetraploid genomes of Acorus and the evolution of monocots.</title>
        <authorList>
            <person name="Ma L."/>
            <person name="Liu K.W."/>
            <person name="Li Z."/>
            <person name="Hsiao Y.Y."/>
            <person name="Qi Y."/>
            <person name="Fu T."/>
            <person name="Tang G.D."/>
            <person name="Zhang D."/>
            <person name="Sun W.H."/>
            <person name="Liu D.K."/>
            <person name="Li Y."/>
            <person name="Chen G.Z."/>
            <person name="Liu X.D."/>
            <person name="Liao X.Y."/>
            <person name="Jiang Y.T."/>
            <person name="Yu X."/>
            <person name="Hao Y."/>
            <person name="Huang J."/>
            <person name="Zhao X.W."/>
            <person name="Ke S."/>
            <person name="Chen Y.Y."/>
            <person name="Wu W.L."/>
            <person name="Hsu J.L."/>
            <person name="Lin Y.F."/>
            <person name="Huang M.D."/>
            <person name="Li C.Y."/>
            <person name="Huang L."/>
            <person name="Wang Z.W."/>
            <person name="Zhao X."/>
            <person name="Zhong W.Y."/>
            <person name="Peng D.H."/>
            <person name="Ahmad S."/>
            <person name="Lan S."/>
            <person name="Zhang J.S."/>
            <person name="Tsai W.C."/>
            <person name="Van de Peer Y."/>
            <person name="Liu Z.J."/>
        </authorList>
    </citation>
    <scope>NUCLEOTIDE SEQUENCE</scope>
    <source>
        <strain evidence="1">CP</strain>
    </source>
</reference>
<accession>A0AAV9E3A3</accession>